<sequence>MSNDGISGFGDDLPTTDCDMGGTDMREEPVPKQFRPKLVHIAVALGYVGTRYSGSQWQAPSATHPDIRTVEGEIYTAIEAAGLLYGRDIKSIGWTRCSRTDKSVSAAMAVFSFFGPGHLDLVQLLQPHLPKDISIFGTVRVPPKFSAKMACTSRTYEYMMPLVFLLPSSHDKTPALCQDMQAFFSYLDSPYSAESTETVREACSRLYTAQRHDILDFLRLDDELQEIRAQARVRASHDSPAVIFDTLLQPFLQQLVTTVFLAKIRAYHNFTEDNVQPSASSRKILSCSVSLSTTFDSQNSATKDGIATELYTKITICGQAFLMYQIRRMMGALVAILRGWIPVSFLYFAFQTRTKHLRISTAPSPYLLLKQPNYEHLLSKKDFTQHGVFVSEDKKIKDMAERFKLERIYPEIVRLHKDIIAEGRVQAILDEMEHELCKHGSGWMQAKSLFCNDIQTQADIVSRTITI</sequence>
<evidence type="ECO:0000256" key="4">
    <source>
        <dbReference type="RuleBase" id="RU003792"/>
    </source>
</evidence>
<dbReference type="InterPro" id="IPR020094">
    <property type="entry name" value="TruA/RsuA/RluB/E/F_N"/>
</dbReference>
<name>E1F0H1_GIAIA</name>
<dbReference type="Pfam" id="PF01416">
    <property type="entry name" value="PseudoU_synth_1"/>
    <property type="match status" value="1"/>
</dbReference>
<evidence type="ECO:0000256" key="5">
    <source>
        <dbReference type="SAM" id="Phobius"/>
    </source>
</evidence>
<keyword evidence="3 4" id="KW-0413">Isomerase</keyword>
<dbReference type="OMA" id="CDARTYT"/>
<evidence type="ECO:0000256" key="2">
    <source>
        <dbReference type="ARBA" id="ARBA00022694"/>
    </source>
</evidence>
<dbReference type="PANTHER" id="PTHR11142:SF4">
    <property type="entry name" value="PSEUDOURIDYLATE SYNTHASE 1 HOMOLOG"/>
    <property type="match status" value="1"/>
</dbReference>
<keyword evidence="5" id="KW-0472">Membrane</keyword>
<dbReference type="STRING" id="658858.E1F0H1"/>
<protein>
    <recommendedName>
        <fullName evidence="4">tRNA pseudouridine synthase</fullName>
        <ecNumber evidence="4">5.4.99.12</ecNumber>
    </recommendedName>
</protein>
<dbReference type="InterPro" id="IPR020095">
    <property type="entry name" value="PsdUridine_synth_TruA_C"/>
</dbReference>
<dbReference type="SUPFAM" id="SSF55120">
    <property type="entry name" value="Pseudouridine synthase"/>
    <property type="match status" value="1"/>
</dbReference>
<dbReference type="OrthoDB" id="10256309at2759"/>
<comment type="catalytic activity">
    <reaction evidence="4">
        <text>uridine(38/39/40) in tRNA = pseudouridine(38/39/40) in tRNA</text>
        <dbReference type="Rhea" id="RHEA:22376"/>
        <dbReference type="Rhea" id="RHEA-COMP:10085"/>
        <dbReference type="Rhea" id="RHEA-COMP:10087"/>
        <dbReference type="ChEBI" id="CHEBI:65314"/>
        <dbReference type="ChEBI" id="CHEBI:65315"/>
        <dbReference type="EC" id="5.4.99.12"/>
    </reaction>
</comment>
<dbReference type="GO" id="GO:0003723">
    <property type="term" value="F:RNA binding"/>
    <property type="evidence" value="ECO:0007669"/>
    <property type="project" value="InterPro"/>
</dbReference>
<dbReference type="PANTHER" id="PTHR11142">
    <property type="entry name" value="PSEUDOURIDYLATE SYNTHASE"/>
    <property type="match status" value="1"/>
</dbReference>
<keyword evidence="5" id="KW-1133">Transmembrane helix</keyword>
<dbReference type="Gene3D" id="3.30.70.660">
    <property type="entry name" value="Pseudouridine synthase I, catalytic domain, C-terminal subdomain"/>
    <property type="match status" value="1"/>
</dbReference>
<dbReference type="AlphaFoldDB" id="E1F0H1"/>
<reference evidence="7 8" key="1">
    <citation type="journal article" date="2010" name="BMC Genomics">
        <title>Genome analysis and comparative genomics of a Giardia intestinalis assemblage E isolate.</title>
        <authorList>
            <person name="Jerlstrom-Hultqvist J."/>
            <person name="Franzen O."/>
            <person name="Ankarklev J."/>
            <person name="Xu F."/>
            <person name="Nohynkova E."/>
            <person name="Andersson J.O."/>
            <person name="Svard S.G."/>
            <person name="Andersson B."/>
        </authorList>
    </citation>
    <scope>NUCLEOTIDE SEQUENCE [LARGE SCALE GENOMIC DNA]</scope>
    <source>
        <strain evidence="7 8">P15</strain>
    </source>
</reference>
<dbReference type="Proteomes" id="UP000008974">
    <property type="component" value="Unassembled WGS sequence"/>
</dbReference>
<dbReference type="GO" id="GO:0005634">
    <property type="term" value="C:nucleus"/>
    <property type="evidence" value="ECO:0007669"/>
    <property type="project" value="TreeGrafter"/>
</dbReference>
<evidence type="ECO:0000256" key="3">
    <source>
        <dbReference type="ARBA" id="ARBA00023235"/>
    </source>
</evidence>
<dbReference type="InterPro" id="IPR020097">
    <property type="entry name" value="PsdUridine_synth_TruA_a/b_dom"/>
</dbReference>
<dbReference type="GO" id="GO:0160147">
    <property type="term" value="F:tRNA pseudouridine(38-40) synthase activity"/>
    <property type="evidence" value="ECO:0007669"/>
    <property type="project" value="UniProtKB-EC"/>
</dbReference>
<evidence type="ECO:0000313" key="7">
    <source>
        <dbReference type="EMBL" id="EFO64028.1"/>
    </source>
</evidence>
<dbReference type="InterPro" id="IPR020103">
    <property type="entry name" value="PsdUridine_synth_cat_dom_sf"/>
</dbReference>
<evidence type="ECO:0000259" key="6">
    <source>
        <dbReference type="Pfam" id="PF01416"/>
    </source>
</evidence>
<dbReference type="Gene3D" id="3.30.70.580">
    <property type="entry name" value="Pseudouridine synthase I, catalytic domain, N-terminal subdomain"/>
    <property type="match status" value="1"/>
</dbReference>
<dbReference type="VEuPathDB" id="GiardiaDB:GLP15_4146"/>
<comment type="caution">
    <text evidence="7">The sequence shown here is derived from an EMBL/GenBank/DDBJ whole genome shotgun (WGS) entry which is preliminary data.</text>
</comment>
<dbReference type="InterPro" id="IPR001406">
    <property type="entry name" value="PsdUridine_synth_TruA"/>
</dbReference>
<evidence type="ECO:0000256" key="1">
    <source>
        <dbReference type="ARBA" id="ARBA00009375"/>
    </source>
</evidence>
<dbReference type="GO" id="GO:1990481">
    <property type="term" value="P:mRNA pseudouridine synthesis"/>
    <property type="evidence" value="ECO:0007669"/>
    <property type="project" value="TreeGrafter"/>
</dbReference>
<evidence type="ECO:0000313" key="8">
    <source>
        <dbReference type="Proteomes" id="UP000008974"/>
    </source>
</evidence>
<feature type="transmembrane region" description="Helical" evidence="5">
    <location>
        <begin position="329"/>
        <end position="350"/>
    </location>
</feature>
<feature type="domain" description="Pseudouridine synthase I TruA alpha/beta" evidence="6">
    <location>
        <begin position="268"/>
        <end position="375"/>
    </location>
</feature>
<gene>
    <name evidence="7" type="ORF">GLP15_4146</name>
</gene>
<keyword evidence="2 4" id="KW-0819">tRNA processing</keyword>
<organism evidence="7 8">
    <name type="scientific">Giardia intestinalis (strain P15)</name>
    <name type="common">Giardia lamblia</name>
    <dbReference type="NCBI Taxonomy" id="658858"/>
    <lineage>
        <taxon>Eukaryota</taxon>
        <taxon>Metamonada</taxon>
        <taxon>Diplomonadida</taxon>
        <taxon>Hexamitidae</taxon>
        <taxon>Giardiinae</taxon>
        <taxon>Giardia</taxon>
    </lineage>
</organism>
<comment type="similarity">
    <text evidence="1 4">Belongs to the tRNA pseudouridine synthase TruA family.</text>
</comment>
<dbReference type="EMBL" id="ACVC01000106">
    <property type="protein sequence ID" value="EFO64028.1"/>
    <property type="molecule type" value="Genomic_DNA"/>
</dbReference>
<accession>E1F0H1</accession>
<proteinExistence type="inferred from homology"/>
<keyword evidence="5" id="KW-0812">Transmembrane</keyword>
<dbReference type="GO" id="GO:0031119">
    <property type="term" value="P:tRNA pseudouridine synthesis"/>
    <property type="evidence" value="ECO:0007669"/>
    <property type="project" value="UniProtKB-ARBA"/>
</dbReference>
<dbReference type="EC" id="5.4.99.12" evidence="4"/>